<gene>
    <name evidence="7" type="ORF">SAMN05446037_103926</name>
</gene>
<keyword evidence="3" id="KW-0731">Sigma factor</keyword>
<dbReference type="Gene3D" id="1.10.1740.10">
    <property type="match status" value="1"/>
</dbReference>
<dbReference type="GO" id="GO:0016987">
    <property type="term" value="F:sigma factor activity"/>
    <property type="evidence" value="ECO:0007669"/>
    <property type="project" value="UniProtKB-KW"/>
</dbReference>
<dbReference type="InterPro" id="IPR036388">
    <property type="entry name" value="WH-like_DNA-bd_sf"/>
</dbReference>
<evidence type="ECO:0000256" key="3">
    <source>
        <dbReference type="ARBA" id="ARBA00023082"/>
    </source>
</evidence>
<dbReference type="InterPro" id="IPR013249">
    <property type="entry name" value="RNA_pol_sigma70_r4_t2"/>
</dbReference>
<dbReference type="SUPFAM" id="SSF88946">
    <property type="entry name" value="Sigma2 domain of RNA polymerase sigma factors"/>
    <property type="match status" value="1"/>
</dbReference>
<dbReference type="PANTHER" id="PTHR43133">
    <property type="entry name" value="RNA POLYMERASE ECF-TYPE SIGMA FACTO"/>
    <property type="match status" value="1"/>
</dbReference>
<feature type="domain" description="RNA polymerase sigma factor 70 region 4 type 2" evidence="6">
    <location>
        <begin position="122"/>
        <end position="174"/>
    </location>
</feature>
<evidence type="ECO:0000313" key="8">
    <source>
        <dbReference type="Proteomes" id="UP000198304"/>
    </source>
</evidence>
<comment type="similarity">
    <text evidence="1">Belongs to the sigma-70 factor family. ECF subfamily.</text>
</comment>
<feature type="domain" description="RNA polymerase sigma-70 region 2" evidence="5">
    <location>
        <begin position="23"/>
        <end position="88"/>
    </location>
</feature>
<evidence type="ECO:0000256" key="4">
    <source>
        <dbReference type="ARBA" id="ARBA00023163"/>
    </source>
</evidence>
<dbReference type="InterPro" id="IPR013325">
    <property type="entry name" value="RNA_pol_sigma_r2"/>
</dbReference>
<evidence type="ECO:0000259" key="5">
    <source>
        <dbReference type="Pfam" id="PF04542"/>
    </source>
</evidence>
<keyword evidence="2" id="KW-0805">Transcription regulation</keyword>
<dbReference type="GO" id="GO:0003677">
    <property type="term" value="F:DNA binding"/>
    <property type="evidence" value="ECO:0007669"/>
    <property type="project" value="InterPro"/>
</dbReference>
<evidence type="ECO:0000259" key="6">
    <source>
        <dbReference type="Pfam" id="PF08281"/>
    </source>
</evidence>
<organism evidence="7 8">
    <name type="scientific">Anaerovirgula multivorans</name>
    <dbReference type="NCBI Taxonomy" id="312168"/>
    <lineage>
        <taxon>Bacteria</taxon>
        <taxon>Bacillati</taxon>
        <taxon>Bacillota</taxon>
        <taxon>Clostridia</taxon>
        <taxon>Peptostreptococcales</taxon>
        <taxon>Natronincolaceae</taxon>
        <taxon>Anaerovirgula</taxon>
    </lineage>
</organism>
<evidence type="ECO:0000256" key="2">
    <source>
        <dbReference type="ARBA" id="ARBA00023015"/>
    </source>
</evidence>
<evidence type="ECO:0000256" key="1">
    <source>
        <dbReference type="ARBA" id="ARBA00010641"/>
    </source>
</evidence>
<dbReference type="Gene3D" id="1.10.10.10">
    <property type="entry name" value="Winged helix-like DNA-binding domain superfamily/Winged helix DNA-binding domain"/>
    <property type="match status" value="1"/>
</dbReference>
<protein>
    <submittedName>
        <fullName evidence="7">RNA polymerase sigma factor, sigma-70 family</fullName>
    </submittedName>
</protein>
<sequence>MEQEEFLIRKVLSGEQAAFRKIVDLHKNYVFSIILNIVKDRQEAENIAQETFMAVYSSLKNYRGQGFRSWIGKIAVHKSIDWTRKKKREREGLLSYLQNIESIGQGTEPLLEEKVLKEEEIRKLHALLLQLPSKYRDILEKYFIQSMNYKEIAEVEGISVRTVESRLYRGKKLLREAWKEE</sequence>
<dbReference type="OrthoDB" id="9789355at2"/>
<proteinExistence type="inferred from homology"/>
<name>A0A239JVV4_9FIRM</name>
<dbReference type="GO" id="GO:0006352">
    <property type="term" value="P:DNA-templated transcription initiation"/>
    <property type="evidence" value="ECO:0007669"/>
    <property type="project" value="InterPro"/>
</dbReference>
<dbReference type="Pfam" id="PF04542">
    <property type="entry name" value="Sigma70_r2"/>
    <property type="match status" value="1"/>
</dbReference>
<dbReference type="Pfam" id="PF08281">
    <property type="entry name" value="Sigma70_r4_2"/>
    <property type="match status" value="1"/>
</dbReference>
<evidence type="ECO:0000313" key="7">
    <source>
        <dbReference type="EMBL" id="SNT09588.1"/>
    </source>
</evidence>
<dbReference type="EMBL" id="FZOJ01000039">
    <property type="protein sequence ID" value="SNT09588.1"/>
    <property type="molecule type" value="Genomic_DNA"/>
</dbReference>
<dbReference type="CDD" id="cd06171">
    <property type="entry name" value="Sigma70_r4"/>
    <property type="match status" value="1"/>
</dbReference>
<dbReference type="PANTHER" id="PTHR43133:SF51">
    <property type="entry name" value="RNA POLYMERASE SIGMA FACTOR"/>
    <property type="match status" value="1"/>
</dbReference>
<dbReference type="RefSeq" id="WP_089285137.1">
    <property type="nucleotide sequence ID" value="NZ_FZOJ01000039.1"/>
</dbReference>
<dbReference type="InterPro" id="IPR039425">
    <property type="entry name" value="RNA_pol_sigma-70-like"/>
</dbReference>
<dbReference type="AlphaFoldDB" id="A0A239JVV4"/>
<reference evidence="7 8" key="1">
    <citation type="submission" date="2017-06" db="EMBL/GenBank/DDBJ databases">
        <authorList>
            <person name="Kim H.J."/>
            <person name="Triplett B.A."/>
        </authorList>
    </citation>
    <scope>NUCLEOTIDE SEQUENCE [LARGE SCALE GENOMIC DNA]</scope>
    <source>
        <strain evidence="7 8">SCA</strain>
    </source>
</reference>
<dbReference type="InterPro" id="IPR007627">
    <property type="entry name" value="RNA_pol_sigma70_r2"/>
</dbReference>
<dbReference type="Proteomes" id="UP000198304">
    <property type="component" value="Unassembled WGS sequence"/>
</dbReference>
<accession>A0A239JVV4</accession>
<dbReference type="InterPro" id="IPR014284">
    <property type="entry name" value="RNA_pol_sigma-70_dom"/>
</dbReference>
<keyword evidence="4" id="KW-0804">Transcription</keyword>
<keyword evidence="8" id="KW-1185">Reference proteome</keyword>
<dbReference type="InterPro" id="IPR013324">
    <property type="entry name" value="RNA_pol_sigma_r3/r4-like"/>
</dbReference>
<dbReference type="SUPFAM" id="SSF88659">
    <property type="entry name" value="Sigma3 and sigma4 domains of RNA polymerase sigma factors"/>
    <property type="match status" value="1"/>
</dbReference>
<dbReference type="NCBIfam" id="TIGR02937">
    <property type="entry name" value="sigma70-ECF"/>
    <property type="match status" value="1"/>
</dbReference>